<sequence>MRRHPELGGPGRVVVPPGARRCRRHESSPHTRRRRVFRRFLPSARSPSTSTDVISGRPPPPRRPHLIDMARRSSGCTVPPSAPPLGRSPSPRTGATGSLPPTSRTFAAK</sequence>
<evidence type="ECO:0000313" key="3">
    <source>
        <dbReference type="Proteomes" id="UP000003824"/>
    </source>
</evidence>
<feature type="region of interest" description="Disordered" evidence="1">
    <location>
        <begin position="1"/>
        <end position="109"/>
    </location>
</feature>
<evidence type="ECO:0000256" key="1">
    <source>
        <dbReference type="SAM" id="MobiDB-lite"/>
    </source>
</evidence>
<gene>
    <name evidence="2" type="ORF">SSFG_04535</name>
</gene>
<proteinExistence type="predicted"/>
<protein>
    <submittedName>
        <fullName evidence="2">Predicted protein</fullName>
    </submittedName>
</protein>
<dbReference type="AlphaFoldDB" id="D6A0R1"/>
<organism evidence="2 3">
    <name type="scientific">Streptomyces viridosporus (strain ATCC 14672 / DSM 40746 / JCM 4963 / KCTC 9882 / NRRL B-12104 / FH 1290)</name>
    <name type="common">Streptomyces ghanaensis</name>
    <dbReference type="NCBI Taxonomy" id="566461"/>
    <lineage>
        <taxon>Bacteria</taxon>
        <taxon>Bacillati</taxon>
        <taxon>Actinomycetota</taxon>
        <taxon>Actinomycetes</taxon>
        <taxon>Kitasatosporales</taxon>
        <taxon>Streptomycetaceae</taxon>
        <taxon>Streptomyces</taxon>
    </lineage>
</organism>
<accession>D6A0R1</accession>
<dbReference type="EMBL" id="DS999641">
    <property type="protein sequence ID" value="EFE69293.2"/>
    <property type="molecule type" value="Genomic_DNA"/>
</dbReference>
<evidence type="ECO:0000313" key="2">
    <source>
        <dbReference type="EMBL" id="EFE69293.2"/>
    </source>
</evidence>
<feature type="compositionally biased region" description="Basic residues" evidence="1">
    <location>
        <begin position="20"/>
        <end position="38"/>
    </location>
</feature>
<feature type="compositionally biased region" description="Polar residues" evidence="1">
    <location>
        <begin position="90"/>
        <end position="109"/>
    </location>
</feature>
<reference evidence="3" key="1">
    <citation type="submission" date="2008-12" db="EMBL/GenBank/DDBJ databases">
        <title>Annotation of Streptomyces ghanaensis ATCC 14672.</title>
        <authorList>
            <consortium name="The Broad Institute Genome Sequencing Platform"/>
            <consortium name="Broad Institute Microbial Sequencing Center"/>
            <person name="Fischbach M."/>
            <person name="Ward D."/>
            <person name="Young S."/>
            <person name="Kodira C.D."/>
            <person name="Zeng Q."/>
            <person name="Koehrsen M."/>
            <person name="Godfrey P."/>
            <person name="Alvarado L."/>
            <person name="Berlin A.M."/>
            <person name="Borenstein D."/>
            <person name="Chen Z."/>
            <person name="Engels R."/>
            <person name="Freedman E."/>
            <person name="Gellesch M."/>
            <person name="Goldberg J."/>
            <person name="Griggs A."/>
            <person name="Gujja S."/>
            <person name="Heiman D.I."/>
            <person name="Hepburn T.A."/>
            <person name="Howarth C."/>
            <person name="Jen D."/>
            <person name="Larson L."/>
            <person name="Lewis B."/>
            <person name="Mehta T."/>
            <person name="Park D."/>
            <person name="Pearson M."/>
            <person name="Roberts A."/>
            <person name="Saif S."/>
            <person name="Shea T.D."/>
            <person name="Shenoy N."/>
            <person name="Sisk P."/>
            <person name="Stolte C."/>
            <person name="Sykes S.N."/>
            <person name="Walk T."/>
            <person name="White J."/>
            <person name="Yandava C."/>
            <person name="Straight P."/>
            <person name="Clardy J."/>
            <person name="Hung D."/>
            <person name="Kolter R."/>
            <person name="Mekalanos J."/>
            <person name="Walker S."/>
            <person name="Walsh C.T."/>
            <person name="Wieland B.L.C."/>
            <person name="Ilzarbe M."/>
            <person name="Galagan J."/>
            <person name="Nusbaum C."/>
            <person name="Birren B."/>
        </authorList>
    </citation>
    <scope>NUCLEOTIDE SEQUENCE [LARGE SCALE GENOMIC DNA]</scope>
    <source>
        <strain evidence="3">ATCC 14672 / DSM 40746 / JCM 4963 / KCTC 9882 / NRRL B-12104 / FH 1290</strain>
    </source>
</reference>
<name>D6A0R1_STRV1</name>
<dbReference type="Proteomes" id="UP000003824">
    <property type="component" value="Unassembled WGS sequence"/>
</dbReference>